<dbReference type="Gene3D" id="3.40.50.720">
    <property type="entry name" value="NAD(P)-binding Rossmann-like Domain"/>
    <property type="match status" value="2"/>
</dbReference>
<dbReference type="AlphaFoldDB" id="A0AB39UIZ6"/>
<evidence type="ECO:0000256" key="1">
    <source>
        <dbReference type="SAM" id="MobiDB-lite"/>
    </source>
</evidence>
<organism evidence="4">
    <name type="scientific">Bifidobacterium fermentum</name>
    <dbReference type="NCBI Taxonomy" id="3059035"/>
    <lineage>
        <taxon>Bacteria</taxon>
        <taxon>Bacillati</taxon>
        <taxon>Actinomycetota</taxon>
        <taxon>Actinomycetes</taxon>
        <taxon>Bifidobacteriales</taxon>
        <taxon>Bifidobacteriaceae</taxon>
        <taxon>Bifidobacterium</taxon>
    </lineage>
</organism>
<dbReference type="RefSeq" id="WP_369342827.1">
    <property type="nucleotide sequence ID" value="NZ_CP129675.1"/>
</dbReference>
<dbReference type="SUPFAM" id="SSF51735">
    <property type="entry name" value="NAD(P)-binding Rossmann-fold domains"/>
    <property type="match status" value="1"/>
</dbReference>
<sequence>MAQVAIDRQMTLVCWEHMYWWDGVERTHVFERNNEMAGYCGVQHALELMGQDGAFGPQKSAAVIGYGSVSRGALAALNGHGFRDITVYTRRPVDHISHRMLGIQYRRLLRNKAGSYDIQDESGCLIPFSAVLSKRDVIVNGTLQNPRHPDLFLSLDDIDRFHRPCLIVDVSCSKSMGFSFASPTSFEAPFMEFGNITYYAVDHTPSLLWDAASYEISQALVSFLPDLIAKNENQTIAQAKDIREGEILNPAIIDFQHRESSYPYIVQRISDQRDTSTNPDINRKGSLPRPH</sequence>
<evidence type="ECO:0000313" key="4">
    <source>
        <dbReference type="EMBL" id="XDS49105.1"/>
    </source>
</evidence>
<dbReference type="InterPro" id="IPR007698">
    <property type="entry name" value="AlaDH/PNT_NAD(H)-bd"/>
</dbReference>
<dbReference type="EMBL" id="CP129682">
    <property type="protein sequence ID" value="XDS49105.1"/>
    <property type="molecule type" value="Genomic_DNA"/>
</dbReference>
<feature type="domain" description="Alanine dehydrogenase/pyridine nucleotide transhydrogenase NAD(H)-binding" evidence="2">
    <location>
        <begin position="48"/>
        <end position="200"/>
    </location>
</feature>
<protein>
    <recommendedName>
        <fullName evidence="2">Alanine dehydrogenase/pyridine nucleotide transhydrogenase NAD(H)-binding domain-containing protein</fullName>
    </recommendedName>
</protein>
<evidence type="ECO:0000313" key="3">
    <source>
        <dbReference type="EMBL" id="XDS46113.1"/>
    </source>
</evidence>
<name>A0AB39UIZ6_9BIFI</name>
<evidence type="ECO:0000259" key="2">
    <source>
        <dbReference type="SMART" id="SM01002"/>
    </source>
</evidence>
<feature type="region of interest" description="Disordered" evidence="1">
    <location>
        <begin position="272"/>
        <end position="291"/>
    </location>
</feature>
<dbReference type="SMART" id="SM01002">
    <property type="entry name" value="AlaDh_PNT_C"/>
    <property type="match status" value="1"/>
</dbReference>
<dbReference type="EMBL" id="CP129675">
    <property type="protein sequence ID" value="XDS46113.1"/>
    <property type="molecule type" value="Genomic_DNA"/>
</dbReference>
<proteinExistence type="predicted"/>
<dbReference type="Pfam" id="PF01262">
    <property type="entry name" value="AlaDh_PNT_C"/>
    <property type="match status" value="1"/>
</dbReference>
<gene>
    <name evidence="4" type="ORF">QN216_02215</name>
    <name evidence="3" type="ORF">QN217_08230</name>
</gene>
<dbReference type="InterPro" id="IPR036291">
    <property type="entry name" value="NAD(P)-bd_dom_sf"/>
</dbReference>
<reference evidence="4" key="1">
    <citation type="submission" date="2023-07" db="EMBL/GenBank/DDBJ databases">
        <title>Bifidobacterium aquikefiriaerophilum sp. nov. and Bifidobacterium eccum sp. nov., isolated from water kefir.</title>
        <authorList>
            <person name="Breselge S."/>
            <person name="Bellassi P."/>
            <person name="Barcenilla C."/>
            <person name="Alvarez-Ordonez A."/>
            <person name="Morelli L."/>
            <person name="Cotter P.D."/>
        </authorList>
    </citation>
    <scope>NUCLEOTIDE SEQUENCE</scope>
    <source>
        <strain evidence="4">WK013_4_14</strain>
        <strain evidence="3">WK048_4_13</strain>
    </source>
</reference>
<accession>A0AB39UIZ6</accession>